<dbReference type="InterPro" id="IPR019004">
    <property type="entry name" value="YqeY/Aim41"/>
</dbReference>
<comment type="caution">
    <text evidence="1">The sequence shown here is derived from an EMBL/GenBank/DDBJ whole genome shotgun (WGS) entry which is preliminary data.</text>
</comment>
<name>A0A2G9Y666_9BACT</name>
<dbReference type="GO" id="GO:0016884">
    <property type="term" value="F:carbon-nitrogen ligase activity, with glutamine as amido-N-donor"/>
    <property type="evidence" value="ECO:0007669"/>
    <property type="project" value="InterPro"/>
</dbReference>
<dbReference type="PANTHER" id="PTHR28055:SF1">
    <property type="entry name" value="ALTERED INHERITANCE OF MITOCHONDRIA PROTEIN 41, MITOCHONDRIAL"/>
    <property type="match status" value="1"/>
</dbReference>
<dbReference type="InterPro" id="IPR023168">
    <property type="entry name" value="GatB_Yqey_C_2"/>
</dbReference>
<accession>A0A2G9Y666</accession>
<dbReference type="Gene3D" id="1.10.1510.10">
    <property type="entry name" value="Uncharacterised protein YqeY/AIM41 PF09424, N-terminal domain"/>
    <property type="match status" value="1"/>
</dbReference>
<sequence>MLRKKIQDDQITALKAGNRDILNILRFILAQIQNKEIEKKAVLSDEETIVVLKKIAKELKESIDAFEKGGRDDLVIKNKKQLEIVSSYLPAEISDEELKKEVDKIIAENKQVFENNPKAIIGICMKSLKSKADPARIMKVLSSFLIPNP</sequence>
<gene>
    <name evidence="1" type="ORF">COX47_03710</name>
</gene>
<evidence type="ECO:0000313" key="1">
    <source>
        <dbReference type="EMBL" id="PIP14704.1"/>
    </source>
</evidence>
<protein>
    <submittedName>
        <fullName evidence="1">Glutamyl-tRNA amidotransferase</fullName>
    </submittedName>
</protein>
<dbReference type="AlphaFoldDB" id="A0A2G9Y666"/>
<dbReference type="Pfam" id="PF09424">
    <property type="entry name" value="YqeY"/>
    <property type="match status" value="1"/>
</dbReference>
<proteinExistence type="predicted"/>
<keyword evidence="1" id="KW-0808">Transferase</keyword>
<dbReference type="PANTHER" id="PTHR28055">
    <property type="entry name" value="ALTERED INHERITANCE OF MITOCHONDRIA PROTEIN 41, MITOCHONDRIAL"/>
    <property type="match status" value="1"/>
</dbReference>
<evidence type="ECO:0000313" key="2">
    <source>
        <dbReference type="Proteomes" id="UP000231025"/>
    </source>
</evidence>
<dbReference type="InterPro" id="IPR003789">
    <property type="entry name" value="Asn/Gln_tRNA_amidoTrase-B-like"/>
</dbReference>
<dbReference type="SUPFAM" id="SSF89095">
    <property type="entry name" value="GatB/YqeY motif"/>
    <property type="match status" value="1"/>
</dbReference>
<organism evidence="1 2">
    <name type="scientific">Candidatus Roizmanbacteria bacterium CG23_combo_of_CG06-09_8_20_14_all_35_49</name>
    <dbReference type="NCBI Taxonomy" id="1974863"/>
    <lineage>
        <taxon>Bacteria</taxon>
        <taxon>Candidatus Roizmaniibacteriota</taxon>
    </lineage>
</organism>
<dbReference type="GO" id="GO:0016740">
    <property type="term" value="F:transferase activity"/>
    <property type="evidence" value="ECO:0007669"/>
    <property type="project" value="UniProtKB-KW"/>
</dbReference>
<dbReference type="Gene3D" id="1.10.10.410">
    <property type="match status" value="1"/>
</dbReference>
<dbReference type="EMBL" id="PCRE01000051">
    <property type="protein sequence ID" value="PIP14704.1"/>
    <property type="molecule type" value="Genomic_DNA"/>
</dbReference>
<dbReference type="InterPro" id="IPR042184">
    <property type="entry name" value="YqeY/Aim41_N"/>
</dbReference>
<dbReference type="Proteomes" id="UP000231025">
    <property type="component" value="Unassembled WGS sequence"/>
</dbReference>
<reference evidence="1 2" key="1">
    <citation type="submission" date="2017-09" db="EMBL/GenBank/DDBJ databases">
        <title>Depth-based differentiation of microbial function through sediment-hosted aquifers and enrichment of novel symbionts in the deep terrestrial subsurface.</title>
        <authorList>
            <person name="Probst A.J."/>
            <person name="Ladd B."/>
            <person name="Jarett J.K."/>
            <person name="Geller-Mcgrath D.E."/>
            <person name="Sieber C.M."/>
            <person name="Emerson J.B."/>
            <person name="Anantharaman K."/>
            <person name="Thomas B.C."/>
            <person name="Malmstrom R."/>
            <person name="Stieglmeier M."/>
            <person name="Klingl A."/>
            <person name="Woyke T."/>
            <person name="Ryan C.M."/>
            <person name="Banfield J.F."/>
        </authorList>
    </citation>
    <scope>NUCLEOTIDE SEQUENCE [LARGE SCALE GENOMIC DNA]</scope>
    <source>
        <strain evidence="1">CG23_combo_of_CG06-09_8_20_14_all_35_49</strain>
    </source>
</reference>